<keyword evidence="1" id="KW-0812">Transmembrane</keyword>
<evidence type="ECO:0008006" key="5">
    <source>
        <dbReference type="Google" id="ProtNLM"/>
    </source>
</evidence>
<comment type="caution">
    <text evidence="3">The sequence shown here is derived from an EMBL/GenBank/DDBJ whole genome shotgun (WGS) entry which is preliminary data.</text>
</comment>
<keyword evidence="1" id="KW-1133">Transmembrane helix</keyword>
<evidence type="ECO:0000256" key="1">
    <source>
        <dbReference type="SAM" id="Phobius"/>
    </source>
</evidence>
<dbReference type="Proteomes" id="UP001199816">
    <property type="component" value="Unassembled WGS sequence"/>
</dbReference>
<feature type="signal peptide" evidence="2">
    <location>
        <begin position="1"/>
        <end position="15"/>
    </location>
</feature>
<organism evidence="3 4">
    <name type="scientific">Niabella pedocola</name>
    <dbReference type="NCBI Taxonomy" id="1752077"/>
    <lineage>
        <taxon>Bacteria</taxon>
        <taxon>Pseudomonadati</taxon>
        <taxon>Bacteroidota</taxon>
        <taxon>Chitinophagia</taxon>
        <taxon>Chitinophagales</taxon>
        <taxon>Chitinophagaceae</taxon>
        <taxon>Niabella</taxon>
    </lineage>
</organism>
<keyword evidence="4" id="KW-1185">Reference proteome</keyword>
<proteinExistence type="predicted"/>
<feature type="chain" id="PRO_5046583716" description="DUF4129 domain-containing protein" evidence="2">
    <location>
        <begin position="16"/>
        <end position="253"/>
    </location>
</feature>
<evidence type="ECO:0000313" key="3">
    <source>
        <dbReference type="EMBL" id="MCD2423644.1"/>
    </source>
</evidence>
<gene>
    <name evidence="3" type="ORF">LQ567_12785</name>
</gene>
<evidence type="ECO:0000256" key="2">
    <source>
        <dbReference type="SAM" id="SignalP"/>
    </source>
</evidence>
<accession>A0ABS8PRC8</accession>
<sequence>MACLGLLLCSTPCIAQQEADTVVTVLEPPQGSDAHAEAADSEGTASFDPVEGFENEQSVIRPMPGDFTRKLQEDEAFHYVKTGLKPARDQQEATNAPHRRSGTWAVFFEVLPYIAVAVFIILLAWYLASNNFILFRKKSTALETPVIKDAPQDIFSIDYTASIRQALQQKNYRLAIRLQYLELLKKLSDRQLIHFLPDKTNIEYLLQMRSSNYYDDFFTATRHYEYSWYGLFDVTENMYQKINNTFQQLKQKL</sequence>
<dbReference type="RefSeq" id="WP_231004905.1">
    <property type="nucleotide sequence ID" value="NZ_JAJNEC010000005.1"/>
</dbReference>
<evidence type="ECO:0000313" key="4">
    <source>
        <dbReference type="Proteomes" id="UP001199816"/>
    </source>
</evidence>
<protein>
    <recommendedName>
        <fullName evidence="5">DUF4129 domain-containing protein</fullName>
    </recommendedName>
</protein>
<name>A0ABS8PRC8_9BACT</name>
<keyword evidence="2" id="KW-0732">Signal</keyword>
<dbReference type="EMBL" id="JAJNEC010000005">
    <property type="protein sequence ID" value="MCD2423644.1"/>
    <property type="molecule type" value="Genomic_DNA"/>
</dbReference>
<feature type="transmembrane region" description="Helical" evidence="1">
    <location>
        <begin position="110"/>
        <end position="128"/>
    </location>
</feature>
<reference evidence="3 4" key="1">
    <citation type="submission" date="2021-11" db="EMBL/GenBank/DDBJ databases">
        <title>Genomic of Niabella pedocola.</title>
        <authorList>
            <person name="Wu T."/>
        </authorList>
    </citation>
    <scope>NUCLEOTIDE SEQUENCE [LARGE SCALE GENOMIC DNA]</scope>
    <source>
        <strain evidence="3 4">JCM 31011</strain>
    </source>
</reference>
<keyword evidence="1" id="KW-0472">Membrane</keyword>